<dbReference type="InterPro" id="IPR050570">
    <property type="entry name" value="Cell_wall_metabolism_enzyme"/>
</dbReference>
<dbReference type="STRING" id="1801743.A2824_01715"/>
<dbReference type="InterPro" id="IPR011055">
    <property type="entry name" value="Dup_hybrid_motif"/>
</dbReference>
<dbReference type="Gene3D" id="2.70.70.10">
    <property type="entry name" value="Glucose Permease (Domain IIA)"/>
    <property type="match status" value="1"/>
</dbReference>
<evidence type="ECO:0000313" key="3">
    <source>
        <dbReference type="EMBL" id="OGI69242.1"/>
    </source>
</evidence>
<feature type="transmembrane region" description="Helical" evidence="1">
    <location>
        <begin position="27"/>
        <end position="46"/>
    </location>
</feature>
<dbReference type="InterPro" id="IPR036779">
    <property type="entry name" value="LysM_dom_sf"/>
</dbReference>
<dbReference type="AlphaFoldDB" id="A0A1F6VHZ1"/>
<evidence type="ECO:0000259" key="2">
    <source>
        <dbReference type="PROSITE" id="PS51782"/>
    </source>
</evidence>
<dbReference type="Pfam" id="PF01551">
    <property type="entry name" value="Peptidase_M23"/>
    <property type="match status" value="1"/>
</dbReference>
<dbReference type="SUPFAM" id="SSF54106">
    <property type="entry name" value="LysM domain"/>
    <property type="match status" value="2"/>
</dbReference>
<dbReference type="SUPFAM" id="SSF51261">
    <property type="entry name" value="Duplicated hybrid motif"/>
    <property type="match status" value="1"/>
</dbReference>
<dbReference type="Proteomes" id="UP000178059">
    <property type="component" value="Unassembled WGS sequence"/>
</dbReference>
<dbReference type="SMART" id="SM00257">
    <property type="entry name" value="LysM"/>
    <property type="match status" value="2"/>
</dbReference>
<dbReference type="CDD" id="cd12797">
    <property type="entry name" value="M23_peptidase"/>
    <property type="match status" value="1"/>
</dbReference>
<protein>
    <recommendedName>
        <fullName evidence="2">LysM domain-containing protein</fullName>
    </recommendedName>
</protein>
<organism evidence="3 4">
    <name type="scientific">Candidatus Nomurabacteria bacterium RIFCSPHIGHO2_01_FULL_42_16</name>
    <dbReference type="NCBI Taxonomy" id="1801743"/>
    <lineage>
        <taxon>Bacteria</taxon>
        <taxon>Candidatus Nomuraibacteriota</taxon>
    </lineage>
</organism>
<dbReference type="PANTHER" id="PTHR21666:SF270">
    <property type="entry name" value="MUREIN HYDROLASE ACTIVATOR ENVC"/>
    <property type="match status" value="1"/>
</dbReference>
<sequence>MHLTNSKDPFYSNSALNKNKRATKSSFFEFGIFHAFFVFLILLLLISPRPARASLNSQNMPLLQATAIAPFAGQGGPDVQVNNGALLPELSLRGTTADILEIPESGEISVYVVRKGDTASLIAKMFGVSTNTIYWANDLKPGATLQTDQVLIILPISGVRYEVKKGDTLKGIADKFKGDVSDIAAFNGIAVDGPLAIGDVFIIPDGEVPFTESQNRVVVRGKSKERLYGTNAPEYSGYYIRPIAHGRLSQNLHGYNGVDLAAPTGTPIRAAADGEVIFVNSNGYGGGYGKYLIISHPDNGTQTLYAHNSKNLVNRGDKVSQGQSIALVGSTGRSTGPHVHFEVRGAKNPGANGAWAN</sequence>
<dbReference type="PANTHER" id="PTHR21666">
    <property type="entry name" value="PEPTIDASE-RELATED"/>
    <property type="match status" value="1"/>
</dbReference>
<comment type="caution">
    <text evidence="3">The sequence shown here is derived from an EMBL/GenBank/DDBJ whole genome shotgun (WGS) entry which is preliminary data.</text>
</comment>
<dbReference type="Pfam" id="PF01476">
    <property type="entry name" value="LysM"/>
    <property type="match status" value="2"/>
</dbReference>
<evidence type="ECO:0000313" key="4">
    <source>
        <dbReference type="Proteomes" id="UP000178059"/>
    </source>
</evidence>
<keyword evidence="1" id="KW-1133">Transmembrane helix</keyword>
<keyword evidence="1" id="KW-0812">Transmembrane</keyword>
<keyword evidence="1" id="KW-0472">Membrane</keyword>
<dbReference type="GO" id="GO:0004222">
    <property type="term" value="F:metalloendopeptidase activity"/>
    <property type="evidence" value="ECO:0007669"/>
    <property type="project" value="TreeGrafter"/>
</dbReference>
<dbReference type="Gene3D" id="3.10.350.10">
    <property type="entry name" value="LysM domain"/>
    <property type="match status" value="2"/>
</dbReference>
<feature type="domain" description="LysM" evidence="2">
    <location>
        <begin position="109"/>
        <end position="153"/>
    </location>
</feature>
<dbReference type="CDD" id="cd00118">
    <property type="entry name" value="LysM"/>
    <property type="match status" value="2"/>
</dbReference>
<dbReference type="EMBL" id="MFTT01000030">
    <property type="protein sequence ID" value="OGI69242.1"/>
    <property type="molecule type" value="Genomic_DNA"/>
</dbReference>
<reference evidence="3 4" key="1">
    <citation type="journal article" date="2016" name="Nat. Commun.">
        <title>Thousands of microbial genomes shed light on interconnected biogeochemical processes in an aquifer system.</title>
        <authorList>
            <person name="Anantharaman K."/>
            <person name="Brown C.T."/>
            <person name="Hug L.A."/>
            <person name="Sharon I."/>
            <person name="Castelle C.J."/>
            <person name="Probst A.J."/>
            <person name="Thomas B.C."/>
            <person name="Singh A."/>
            <person name="Wilkins M.J."/>
            <person name="Karaoz U."/>
            <person name="Brodie E.L."/>
            <person name="Williams K.H."/>
            <person name="Hubbard S.S."/>
            <person name="Banfield J.F."/>
        </authorList>
    </citation>
    <scope>NUCLEOTIDE SEQUENCE [LARGE SCALE GENOMIC DNA]</scope>
</reference>
<name>A0A1F6VHZ1_9BACT</name>
<proteinExistence type="predicted"/>
<evidence type="ECO:0000256" key="1">
    <source>
        <dbReference type="SAM" id="Phobius"/>
    </source>
</evidence>
<dbReference type="PROSITE" id="PS51782">
    <property type="entry name" value="LYSM"/>
    <property type="match status" value="2"/>
</dbReference>
<accession>A0A1F6VHZ1</accession>
<feature type="domain" description="LysM" evidence="2">
    <location>
        <begin position="159"/>
        <end position="203"/>
    </location>
</feature>
<gene>
    <name evidence="3" type="ORF">A2824_01715</name>
</gene>
<dbReference type="InterPro" id="IPR016047">
    <property type="entry name" value="M23ase_b-sheet_dom"/>
</dbReference>
<dbReference type="InterPro" id="IPR018392">
    <property type="entry name" value="LysM"/>
</dbReference>